<sequence length="271" mass="30961">MQEPTVIEQPPLGQSPHVSPSSLKRGTPYQAQKRLPMVPFRLLSKPKVLPTKTIRFWFRTRLIHAAATQIEKELPNVLLLQVAPSIIDQLIGIGVSLLPLPLRALVEKFFPEWNMPSRLALKTHKKGWDEEFEVEKSTYAAMKDLQGIRIPKYYGELKYNGTRAILLSDIGGACIGDPAGAILGREEFRRMMNEALTDLARFGVLPDDIRLENFHLINGEVMIIDFEMVRKCDSKEDSIREVEHLTDWLAKLYEGRQQDFLNRAMIAKIEN</sequence>
<dbReference type="InterPro" id="IPR052396">
    <property type="entry name" value="Meiotic_Drive_Suppr_Kinase"/>
</dbReference>
<reference evidence="3" key="1">
    <citation type="submission" date="2018-12" db="EMBL/GenBank/DDBJ databases">
        <title>The complete genome of Metarhizium rileyi, a key fungal pathogen of Lepidoptera.</title>
        <authorList>
            <person name="Binneck E."/>
            <person name="Lastra C.C.L."/>
            <person name="Sosa-Gomez D.R."/>
        </authorList>
    </citation>
    <scope>NUCLEOTIDE SEQUENCE [LARGE SCALE GENOMIC DNA]</scope>
    <source>
        <strain evidence="3">Cep018-CH2</strain>
    </source>
</reference>
<evidence type="ECO:0008006" key="4">
    <source>
        <dbReference type="Google" id="ProtNLM"/>
    </source>
</evidence>
<dbReference type="Proteomes" id="UP000317257">
    <property type="component" value="Unassembled WGS sequence"/>
</dbReference>
<protein>
    <recommendedName>
        <fullName evidence="4">Protein kinase-like domain protein</fullName>
    </recommendedName>
</protein>
<feature type="region of interest" description="Disordered" evidence="1">
    <location>
        <begin position="1"/>
        <end position="26"/>
    </location>
</feature>
<dbReference type="AlphaFoldDB" id="A0A5C6G9R3"/>
<dbReference type="SUPFAM" id="SSF56112">
    <property type="entry name" value="Protein kinase-like (PK-like)"/>
    <property type="match status" value="1"/>
</dbReference>
<proteinExistence type="predicted"/>
<name>A0A5C6G9R3_METRR</name>
<dbReference type="InterPro" id="IPR011009">
    <property type="entry name" value="Kinase-like_dom_sf"/>
</dbReference>
<dbReference type="PANTHER" id="PTHR37171:SF1">
    <property type="entry name" value="SERINE_THREONINE-PROTEIN KINASE YRZF-RELATED"/>
    <property type="match status" value="1"/>
</dbReference>
<evidence type="ECO:0000256" key="1">
    <source>
        <dbReference type="SAM" id="MobiDB-lite"/>
    </source>
</evidence>
<dbReference type="EMBL" id="SBHS01000018">
    <property type="protein sequence ID" value="TWU73408.1"/>
    <property type="molecule type" value="Genomic_DNA"/>
</dbReference>
<accession>A0A5C6G9R3</accession>
<evidence type="ECO:0000313" key="2">
    <source>
        <dbReference type="EMBL" id="TWU73408.1"/>
    </source>
</evidence>
<comment type="caution">
    <text evidence="2">The sequence shown here is derived from an EMBL/GenBank/DDBJ whole genome shotgun (WGS) entry which is preliminary data.</text>
</comment>
<gene>
    <name evidence="2" type="ORF">ED733_003575</name>
</gene>
<evidence type="ECO:0000313" key="3">
    <source>
        <dbReference type="Proteomes" id="UP000317257"/>
    </source>
</evidence>
<organism evidence="2 3">
    <name type="scientific">Metarhizium rileyi (strain RCEF 4871)</name>
    <name type="common">Nomuraea rileyi</name>
    <dbReference type="NCBI Taxonomy" id="1649241"/>
    <lineage>
        <taxon>Eukaryota</taxon>
        <taxon>Fungi</taxon>
        <taxon>Dikarya</taxon>
        <taxon>Ascomycota</taxon>
        <taxon>Pezizomycotina</taxon>
        <taxon>Sordariomycetes</taxon>
        <taxon>Hypocreomycetidae</taxon>
        <taxon>Hypocreales</taxon>
        <taxon>Clavicipitaceae</taxon>
        <taxon>Metarhizium</taxon>
    </lineage>
</organism>
<dbReference type="PANTHER" id="PTHR37171">
    <property type="entry name" value="SERINE/THREONINE-PROTEIN KINASE YRZF-RELATED"/>
    <property type="match status" value="1"/>
</dbReference>